<keyword evidence="1" id="KW-0560">Oxidoreductase</keyword>
<sequence>MIVLITGATGFVGQAILFQLLSNHERLGLRKCYVIARAGKTESAKERVFQSLQKLGLGESLITSLVSVVTGDVTQPLASADFPGTSVLVNSAATVKFDLPKQNAIESNLGICKRVFALAASLPDLSKFIHISTAFVNAPQGATARLPFRFTSIEELEKFCHGEDLGGHPNTYTCSKNVCEEWLRIACQRVGMKLVIHRPSIVTGAVRTPYPGWVQENRTGMHAVAIAGWKGKLSKIISDPAKRLPIVPVDTVAELCLEEIEKSEDESPEFCVRHAACPPDSQSVLLGMGSLWSGACMVVGNKKGGEKLARRVESQKRMLDAFTFFFANDWDFGNDVGHLSSFREYAEDLRQYHQTLVSALYDQFIDPPPMHVETPKIPPDDAGRPVPSAAPFAAASSVSLQQQRNPDLDDMIQIPDNVLSEETSELRHRLISEEEAAACKAASPAVAAMNDRRTTIVNLSRRRMTLTARRHSSETGRRSSKTVSVNLQAILSFAVGELDLQGESDGDG</sequence>
<accession>A0A0G4FV69</accession>
<dbReference type="GO" id="GO:0102965">
    <property type="term" value="F:alcohol-forming long-chain fatty acyl-CoA reductase activity"/>
    <property type="evidence" value="ECO:0007669"/>
    <property type="project" value="UniProtKB-EC"/>
</dbReference>
<dbReference type="PANTHER" id="PTHR11011">
    <property type="entry name" value="MALE STERILITY PROTEIN 2-RELATED"/>
    <property type="match status" value="1"/>
</dbReference>
<organism evidence="3">
    <name type="scientific">Chromera velia CCMP2878</name>
    <dbReference type="NCBI Taxonomy" id="1169474"/>
    <lineage>
        <taxon>Eukaryota</taxon>
        <taxon>Sar</taxon>
        <taxon>Alveolata</taxon>
        <taxon>Colpodellida</taxon>
        <taxon>Chromeraceae</taxon>
        <taxon>Chromera</taxon>
    </lineage>
</organism>
<protein>
    <recommendedName>
        <fullName evidence="1">Fatty acyl-CoA reductase</fullName>
        <ecNumber evidence="1">1.2.1.84</ecNumber>
    </recommendedName>
</protein>
<dbReference type="VEuPathDB" id="CryptoDB:Cvel_3763"/>
<dbReference type="EMBL" id="CDMZ01000639">
    <property type="protein sequence ID" value="CEM18496.1"/>
    <property type="molecule type" value="Genomic_DNA"/>
</dbReference>
<dbReference type="GO" id="GO:0080019">
    <property type="term" value="F:alcohol-forming very long-chain fatty acyl-CoA reductase activity"/>
    <property type="evidence" value="ECO:0007669"/>
    <property type="project" value="InterPro"/>
</dbReference>
<reference evidence="3" key="1">
    <citation type="submission" date="2014-11" db="EMBL/GenBank/DDBJ databases">
        <authorList>
            <person name="Otto D Thomas"/>
            <person name="Naeem Raeece"/>
        </authorList>
    </citation>
    <scope>NUCLEOTIDE SEQUENCE</scope>
</reference>
<dbReference type="EC" id="1.2.1.84" evidence="1"/>
<evidence type="ECO:0000313" key="3">
    <source>
        <dbReference type="EMBL" id="CEM18496.1"/>
    </source>
</evidence>
<proteinExistence type="inferred from homology"/>
<evidence type="ECO:0000259" key="2">
    <source>
        <dbReference type="Pfam" id="PF07993"/>
    </source>
</evidence>
<comment type="catalytic activity">
    <reaction evidence="1">
        <text>a long-chain fatty acyl-CoA + 2 NADPH + 2 H(+) = a long-chain primary fatty alcohol + 2 NADP(+) + CoA</text>
        <dbReference type="Rhea" id="RHEA:52716"/>
        <dbReference type="ChEBI" id="CHEBI:15378"/>
        <dbReference type="ChEBI" id="CHEBI:57287"/>
        <dbReference type="ChEBI" id="CHEBI:57783"/>
        <dbReference type="ChEBI" id="CHEBI:58349"/>
        <dbReference type="ChEBI" id="CHEBI:77396"/>
        <dbReference type="ChEBI" id="CHEBI:83139"/>
        <dbReference type="EC" id="1.2.1.84"/>
    </reaction>
</comment>
<gene>
    <name evidence="3" type="ORF">Cvel_3763</name>
</gene>
<dbReference type="InterPro" id="IPR013120">
    <property type="entry name" value="FAR_NAD-bd"/>
</dbReference>
<dbReference type="SUPFAM" id="SSF51735">
    <property type="entry name" value="NAD(P)-binding Rossmann-fold domains"/>
    <property type="match status" value="1"/>
</dbReference>
<comment type="similarity">
    <text evidence="1">Belongs to the fatty acyl-CoA reductase family.</text>
</comment>
<keyword evidence="1" id="KW-0444">Lipid biosynthesis</keyword>
<name>A0A0G4FV69_9ALVE</name>
<feature type="domain" description="Thioester reductase (TE)" evidence="2">
    <location>
        <begin position="5"/>
        <end position="255"/>
    </location>
</feature>
<keyword evidence="1" id="KW-0521">NADP</keyword>
<dbReference type="Pfam" id="PF07993">
    <property type="entry name" value="NAD_binding_4"/>
    <property type="match status" value="1"/>
</dbReference>
<comment type="function">
    <text evidence="1">Catalyzes the reduction of fatty acyl-CoA to fatty alcohols.</text>
</comment>
<evidence type="ECO:0000256" key="1">
    <source>
        <dbReference type="RuleBase" id="RU363097"/>
    </source>
</evidence>
<dbReference type="InterPro" id="IPR036291">
    <property type="entry name" value="NAD(P)-bd_dom_sf"/>
</dbReference>
<dbReference type="GO" id="GO:0035336">
    <property type="term" value="P:long-chain fatty-acyl-CoA metabolic process"/>
    <property type="evidence" value="ECO:0007669"/>
    <property type="project" value="TreeGrafter"/>
</dbReference>
<dbReference type="InterPro" id="IPR026055">
    <property type="entry name" value="FAR"/>
</dbReference>
<dbReference type="AlphaFoldDB" id="A0A0G4FV69"/>
<dbReference type="PANTHER" id="PTHR11011:SF45">
    <property type="entry name" value="FATTY ACYL-COA REDUCTASE CG8306-RELATED"/>
    <property type="match status" value="1"/>
</dbReference>
<dbReference type="Gene3D" id="3.40.50.720">
    <property type="entry name" value="NAD(P)-binding Rossmann-like Domain"/>
    <property type="match status" value="1"/>
</dbReference>
<keyword evidence="1" id="KW-0443">Lipid metabolism</keyword>